<evidence type="ECO:0000313" key="5">
    <source>
        <dbReference type="Proteomes" id="UP000824175"/>
    </source>
</evidence>
<evidence type="ECO:0000256" key="2">
    <source>
        <dbReference type="ARBA" id="ARBA00023315"/>
    </source>
</evidence>
<dbReference type="PROSITE" id="PS51186">
    <property type="entry name" value="GNAT"/>
    <property type="match status" value="1"/>
</dbReference>
<sequence length="178" mass="20967">MVYNRLWKRGMSMFVIKKLDTVNEIQKLARLAEVIWHEHFPGLISQEQIDYMVARFQSEPAIRDQLENKGYTYFLGYVDDELVGYCGVCPEQDTKRLFLSKLYIRKDQRGHGYARQLFNQAIALARTMDMQAIYLTCNKFNEHSLAVYDQMGFRTIDAVQTEIGEGFIMDDYIMQYDL</sequence>
<dbReference type="InterPro" id="IPR016181">
    <property type="entry name" value="Acyl_CoA_acyltransferase"/>
</dbReference>
<protein>
    <submittedName>
        <fullName evidence="4">GNAT family N-acetyltransferase</fullName>
    </submittedName>
</protein>
<accession>A0A9D1HL03</accession>
<dbReference type="InterPro" id="IPR000182">
    <property type="entry name" value="GNAT_dom"/>
</dbReference>
<reference evidence="4" key="2">
    <citation type="journal article" date="2021" name="PeerJ">
        <title>Extensive microbial diversity within the chicken gut microbiome revealed by metagenomics and culture.</title>
        <authorList>
            <person name="Gilroy R."/>
            <person name="Ravi A."/>
            <person name="Getino M."/>
            <person name="Pursley I."/>
            <person name="Horton D.L."/>
            <person name="Alikhan N.F."/>
            <person name="Baker D."/>
            <person name="Gharbi K."/>
            <person name="Hall N."/>
            <person name="Watson M."/>
            <person name="Adriaenssens E.M."/>
            <person name="Foster-Nyarko E."/>
            <person name="Jarju S."/>
            <person name="Secka A."/>
            <person name="Antonio M."/>
            <person name="Oren A."/>
            <person name="Chaudhuri R.R."/>
            <person name="La Ragione R."/>
            <person name="Hildebrand F."/>
            <person name="Pallen M.J."/>
        </authorList>
    </citation>
    <scope>NUCLEOTIDE SEQUENCE</scope>
    <source>
        <strain evidence="4">CHK195-11698</strain>
    </source>
</reference>
<evidence type="ECO:0000313" key="4">
    <source>
        <dbReference type="EMBL" id="HIU12587.1"/>
    </source>
</evidence>
<dbReference type="InterPro" id="IPR051556">
    <property type="entry name" value="N-term/lysine_N-AcTrnsfr"/>
</dbReference>
<keyword evidence="1" id="KW-0808">Transferase</keyword>
<dbReference type="AlphaFoldDB" id="A0A9D1HL03"/>
<evidence type="ECO:0000259" key="3">
    <source>
        <dbReference type="PROSITE" id="PS51186"/>
    </source>
</evidence>
<comment type="caution">
    <text evidence="4">The sequence shown here is derived from an EMBL/GenBank/DDBJ whole genome shotgun (WGS) entry which is preliminary data.</text>
</comment>
<dbReference type="SUPFAM" id="SSF55729">
    <property type="entry name" value="Acyl-CoA N-acyltransferases (Nat)"/>
    <property type="match status" value="1"/>
</dbReference>
<dbReference type="CDD" id="cd04301">
    <property type="entry name" value="NAT_SF"/>
    <property type="match status" value="1"/>
</dbReference>
<dbReference type="Proteomes" id="UP000824175">
    <property type="component" value="Unassembled WGS sequence"/>
</dbReference>
<reference evidence="4" key="1">
    <citation type="submission" date="2020-10" db="EMBL/GenBank/DDBJ databases">
        <authorList>
            <person name="Gilroy R."/>
        </authorList>
    </citation>
    <scope>NUCLEOTIDE SEQUENCE</scope>
    <source>
        <strain evidence="4">CHK195-11698</strain>
    </source>
</reference>
<dbReference type="Pfam" id="PF00583">
    <property type="entry name" value="Acetyltransf_1"/>
    <property type="match status" value="1"/>
</dbReference>
<dbReference type="Gene3D" id="3.40.630.30">
    <property type="match status" value="1"/>
</dbReference>
<organism evidence="4 5">
    <name type="scientific">Candidatus Fimiplasma intestinipullorum</name>
    <dbReference type="NCBI Taxonomy" id="2840825"/>
    <lineage>
        <taxon>Bacteria</taxon>
        <taxon>Bacillati</taxon>
        <taxon>Bacillota</taxon>
        <taxon>Clostridia</taxon>
        <taxon>Eubacteriales</taxon>
        <taxon>Candidatus Fimiplasma</taxon>
    </lineage>
</organism>
<name>A0A9D1HL03_9FIRM</name>
<proteinExistence type="predicted"/>
<keyword evidence="2" id="KW-0012">Acyltransferase</keyword>
<feature type="domain" description="N-acetyltransferase" evidence="3">
    <location>
        <begin position="29"/>
        <end position="178"/>
    </location>
</feature>
<evidence type="ECO:0000256" key="1">
    <source>
        <dbReference type="ARBA" id="ARBA00022679"/>
    </source>
</evidence>
<dbReference type="EMBL" id="DVMJ01000005">
    <property type="protein sequence ID" value="HIU12587.1"/>
    <property type="molecule type" value="Genomic_DNA"/>
</dbReference>
<dbReference type="PANTHER" id="PTHR42919">
    <property type="entry name" value="N-ALPHA-ACETYLTRANSFERASE"/>
    <property type="match status" value="1"/>
</dbReference>
<gene>
    <name evidence="4" type="ORF">IAD15_00720</name>
</gene>
<dbReference type="GO" id="GO:0016747">
    <property type="term" value="F:acyltransferase activity, transferring groups other than amino-acyl groups"/>
    <property type="evidence" value="ECO:0007669"/>
    <property type="project" value="InterPro"/>
</dbReference>
<dbReference type="PANTHER" id="PTHR42919:SF8">
    <property type="entry name" value="N-ALPHA-ACETYLTRANSFERASE 50"/>
    <property type="match status" value="1"/>
</dbReference>